<dbReference type="AlphaFoldDB" id="A0A917QAV3"/>
<dbReference type="Gene3D" id="1.10.260.40">
    <property type="entry name" value="lambda repressor-like DNA-binding domains"/>
    <property type="match status" value="1"/>
</dbReference>
<dbReference type="SUPFAM" id="SSF47413">
    <property type="entry name" value="lambda repressor-like DNA-binding domains"/>
    <property type="match status" value="1"/>
</dbReference>
<proteinExistence type="predicted"/>
<reference evidence="1" key="1">
    <citation type="journal article" date="2014" name="Int. J. Syst. Evol. Microbiol.">
        <title>Complete genome sequence of Corynebacterium casei LMG S-19264T (=DSM 44701T), isolated from a smear-ripened cheese.</title>
        <authorList>
            <consortium name="US DOE Joint Genome Institute (JGI-PGF)"/>
            <person name="Walter F."/>
            <person name="Albersmeier A."/>
            <person name="Kalinowski J."/>
            <person name="Ruckert C."/>
        </authorList>
    </citation>
    <scope>NUCLEOTIDE SEQUENCE</scope>
    <source>
        <strain evidence="1">CGMCC 4.7278</strain>
    </source>
</reference>
<dbReference type="GO" id="GO:0003677">
    <property type="term" value="F:DNA binding"/>
    <property type="evidence" value="ECO:0007669"/>
    <property type="project" value="InterPro"/>
</dbReference>
<protein>
    <recommendedName>
        <fullName evidence="3">Transcriptional regulator</fullName>
    </recommendedName>
</protein>
<sequence>MARVSALERGDMDGVTLSTLRAYVRALGGKLNVIADFGDREYRLS</sequence>
<reference evidence="1" key="2">
    <citation type="submission" date="2020-09" db="EMBL/GenBank/DDBJ databases">
        <authorList>
            <person name="Sun Q."/>
            <person name="Zhou Y."/>
        </authorList>
    </citation>
    <scope>NUCLEOTIDE SEQUENCE</scope>
    <source>
        <strain evidence="1">CGMCC 4.7278</strain>
    </source>
</reference>
<comment type="caution">
    <text evidence="1">The sequence shown here is derived from an EMBL/GenBank/DDBJ whole genome shotgun (WGS) entry which is preliminary data.</text>
</comment>
<keyword evidence="2" id="KW-1185">Reference proteome</keyword>
<evidence type="ECO:0008006" key="3">
    <source>
        <dbReference type="Google" id="ProtNLM"/>
    </source>
</evidence>
<evidence type="ECO:0000313" key="1">
    <source>
        <dbReference type="EMBL" id="GGK40439.1"/>
    </source>
</evidence>
<dbReference type="EMBL" id="BMMW01000001">
    <property type="protein sequence ID" value="GGK40439.1"/>
    <property type="molecule type" value="Genomic_DNA"/>
</dbReference>
<name>A0A917QAV3_9NOCA</name>
<gene>
    <name evidence="1" type="ORF">GCM10011591_10100</name>
</gene>
<dbReference type="InterPro" id="IPR010982">
    <property type="entry name" value="Lambda_DNA-bd_dom_sf"/>
</dbReference>
<organism evidence="1 2">
    <name type="scientific">Nocardia camponoti</name>
    <dbReference type="NCBI Taxonomy" id="1616106"/>
    <lineage>
        <taxon>Bacteria</taxon>
        <taxon>Bacillati</taxon>
        <taxon>Actinomycetota</taxon>
        <taxon>Actinomycetes</taxon>
        <taxon>Mycobacteriales</taxon>
        <taxon>Nocardiaceae</taxon>
        <taxon>Nocardia</taxon>
    </lineage>
</organism>
<dbReference type="Proteomes" id="UP000612956">
    <property type="component" value="Unassembled WGS sequence"/>
</dbReference>
<accession>A0A917QAV3</accession>
<evidence type="ECO:0000313" key="2">
    <source>
        <dbReference type="Proteomes" id="UP000612956"/>
    </source>
</evidence>